<comment type="catalytic activity">
    <reaction evidence="1">
        <text>beta-D-GlcNAc-(1-&gt;4)-Mur2Ac(oyl-L-Ala-gamma-D-O-P-Glu-L-Lys-D-Ala-D-Ala)-di-trans,octa-cis-undecaprenyl diphosphate + NH4(+) = beta-D-GlcNAc-(1-&gt;4)-Mur2Ac(oyl-L-Ala-D-isoglutaminyl-L-Lys-D-Ala-D-Ala)-di-trans,octa-cis-undecaprenyl diphosphate + phosphate + H(+)</text>
        <dbReference type="Rhea" id="RHEA:57932"/>
        <dbReference type="ChEBI" id="CHEBI:15378"/>
        <dbReference type="ChEBI" id="CHEBI:28938"/>
        <dbReference type="ChEBI" id="CHEBI:43474"/>
        <dbReference type="ChEBI" id="CHEBI:62233"/>
        <dbReference type="ChEBI" id="CHEBI:143132"/>
    </reaction>
</comment>
<dbReference type="GO" id="GO:0009252">
    <property type="term" value="P:peptidoglycan biosynthetic process"/>
    <property type="evidence" value="ECO:0007669"/>
    <property type="project" value="UniProtKB-UniRule"/>
</dbReference>
<comment type="subunit">
    <text evidence="1">Forms a heterodimer with GatD.</text>
</comment>
<dbReference type="PANTHER" id="PTHR23135:SF7">
    <property type="entry name" value="LIPID II ISOGLUTAMINYL SYNTHASE (GLUTAMINE-HYDROLYZING) SUBUNIT MURT"/>
    <property type="match status" value="1"/>
</dbReference>
<feature type="domain" description="Lipid II isoglutaminyl synthase (glutamine-hydrolyzing) subunit MurT C-terminal" evidence="3">
    <location>
        <begin position="296"/>
        <end position="413"/>
    </location>
</feature>
<organism evidence="4 5">
    <name type="scientific">Candidatus Daviesbacteria bacterium RIFCSPLOWO2_01_FULL_39_12</name>
    <dbReference type="NCBI Taxonomy" id="1797785"/>
    <lineage>
        <taxon>Bacteria</taxon>
        <taxon>Candidatus Daviesiibacteriota</taxon>
    </lineage>
</organism>
<evidence type="ECO:0000313" key="4">
    <source>
        <dbReference type="EMBL" id="OGE44157.1"/>
    </source>
</evidence>
<accession>A0A1F5KT99</accession>
<gene>
    <name evidence="1" type="primary">murT</name>
    <name evidence="4" type="ORF">A3B45_01065</name>
</gene>
<dbReference type="InterPro" id="IPR013221">
    <property type="entry name" value="Mur_ligase_cen"/>
</dbReference>
<keyword evidence="1" id="KW-0479">Metal-binding</keyword>
<dbReference type="GO" id="GO:0046872">
    <property type="term" value="F:metal ion binding"/>
    <property type="evidence" value="ECO:0007669"/>
    <property type="project" value="UniProtKB-KW"/>
</dbReference>
<feature type="active site" evidence="1">
    <location>
        <position position="333"/>
    </location>
</feature>
<dbReference type="Pfam" id="PF08245">
    <property type="entry name" value="Mur_ligase_M"/>
    <property type="match status" value="1"/>
</dbReference>
<dbReference type="SUPFAM" id="SSF53623">
    <property type="entry name" value="MurD-like peptide ligases, catalytic domain"/>
    <property type="match status" value="1"/>
</dbReference>
<dbReference type="GO" id="GO:0008360">
    <property type="term" value="P:regulation of cell shape"/>
    <property type="evidence" value="ECO:0007669"/>
    <property type="project" value="UniProtKB-KW"/>
</dbReference>
<dbReference type="InterPro" id="IPR036565">
    <property type="entry name" value="Mur-like_cat_sf"/>
</dbReference>
<keyword evidence="1" id="KW-0573">Peptidoglycan synthesis</keyword>
<dbReference type="AlphaFoldDB" id="A0A1F5KT99"/>
<feature type="domain" description="Mur ligase central" evidence="2">
    <location>
        <begin position="54"/>
        <end position="261"/>
    </location>
</feature>
<dbReference type="EC" id="6.3.5.13" evidence="1"/>
<comment type="similarity">
    <text evidence="1">Belongs to the MurCDEF family. MurT subfamily.</text>
</comment>
<evidence type="ECO:0000259" key="3">
    <source>
        <dbReference type="Pfam" id="PF08353"/>
    </source>
</evidence>
<keyword evidence="1" id="KW-0547">Nucleotide-binding</keyword>
<dbReference type="InterPro" id="IPR013564">
    <property type="entry name" value="MurT_C"/>
</dbReference>
<comment type="function">
    <text evidence="1">The lipid II isoglutaminyl synthase complex catalyzes the formation of alpha-D-isoglutamine in the cell wall lipid II stem peptide. The MurT subunit catalyzes the ATP-dependent amidation of D-glutamate residue of lipid II, converting it to an isoglutamine residue.</text>
</comment>
<evidence type="ECO:0000259" key="2">
    <source>
        <dbReference type="Pfam" id="PF08245"/>
    </source>
</evidence>
<dbReference type="GO" id="GO:0016881">
    <property type="term" value="F:acid-amino acid ligase activity"/>
    <property type="evidence" value="ECO:0007669"/>
    <property type="project" value="InterPro"/>
</dbReference>
<dbReference type="EMBL" id="MFDM01000007">
    <property type="protein sequence ID" value="OGE44157.1"/>
    <property type="molecule type" value="Genomic_DNA"/>
</dbReference>
<dbReference type="HAMAP" id="MF_02214">
    <property type="entry name" value="Lipid_II_synth_MurT"/>
    <property type="match status" value="1"/>
</dbReference>
<dbReference type="GO" id="GO:0005524">
    <property type="term" value="F:ATP binding"/>
    <property type="evidence" value="ECO:0007669"/>
    <property type="project" value="UniProtKB-UniRule"/>
</dbReference>
<comment type="catalytic activity">
    <reaction evidence="1">
        <text>beta-D-GlcNAc-(1-&gt;4)-Mur2Ac(oyl-L-Ala-gamma-D-Glu-L-Lys-D-Ala-D-Ala)-di-trans,octa-cis-undecaprenyl diphosphate + ATP = beta-D-GlcNAc-(1-&gt;4)-Mur2Ac(oyl-L-Ala-gamma-D-O-P-Glu-L-Lys-D-Ala-D-Ala)-di-trans,octa-cis-undecaprenyl diphosphate + ADP</text>
        <dbReference type="Rhea" id="RHEA:59488"/>
        <dbReference type="ChEBI" id="CHEBI:30616"/>
        <dbReference type="ChEBI" id="CHEBI:60033"/>
        <dbReference type="ChEBI" id="CHEBI:143132"/>
        <dbReference type="ChEBI" id="CHEBI:456216"/>
    </reaction>
</comment>
<dbReference type="Gene3D" id="3.40.1190.10">
    <property type="entry name" value="Mur-like, catalytic domain"/>
    <property type="match status" value="1"/>
</dbReference>
<evidence type="ECO:0000313" key="5">
    <source>
        <dbReference type="Proteomes" id="UP000178565"/>
    </source>
</evidence>
<keyword evidence="1" id="KW-0436">Ligase</keyword>
<evidence type="ECO:0000256" key="1">
    <source>
        <dbReference type="HAMAP-Rule" id="MF_02214"/>
    </source>
</evidence>
<protein>
    <recommendedName>
        <fullName evidence="1">Lipid II isoglutaminyl synthase (glutamine-hydrolyzing) subunit MurT</fullName>
        <ecNumber evidence="1">6.3.5.13</ecNumber>
    </recommendedName>
</protein>
<comment type="catalytic activity">
    <reaction evidence="1">
        <text>beta-D-GlcNAc-(1-&gt;4)-Mur2Ac(oyl-L-Ala-gamma-D-Glu-L-Lys-D-Ala-D-Ala)-di-trans,octa-cis-undecaprenyl diphosphate + L-glutamine + ATP + H2O = beta-D-GlcNAc-(1-&gt;4)-Mur2Ac(oyl-L-Ala-D-isoglutaminyl-L-Lys-D-Ala-D-Ala)-di-trans,octa-cis-undecaprenyl diphosphate + L-glutamate + ADP + phosphate + H(+)</text>
        <dbReference type="Rhea" id="RHEA:57928"/>
        <dbReference type="ChEBI" id="CHEBI:15377"/>
        <dbReference type="ChEBI" id="CHEBI:15378"/>
        <dbReference type="ChEBI" id="CHEBI:29985"/>
        <dbReference type="ChEBI" id="CHEBI:30616"/>
        <dbReference type="ChEBI" id="CHEBI:43474"/>
        <dbReference type="ChEBI" id="CHEBI:58359"/>
        <dbReference type="ChEBI" id="CHEBI:60033"/>
        <dbReference type="ChEBI" id="CHEBI:62233"/>
        <dbReference type="ChEBI" id="CHEBI:456216"/>
        <dbReference type="EC" id="6.3.5.13"/>
    </reaction>
</comment>
<sequence>MRLIAAIVLGKFIAYLSRKFRIGGGSAAPGLFALRIDPELIERLSKKIPKNIVITGTNGKTTTARMLAHFAKANGLKVIRNHTGSNLERGIASTLIQGVQLTHPGGVLNRHLGIWELDEAAFNNVVPKLNPDIVVFLNVFRDQLDRYGEVDSVVKKWSETLRELPKQTLVLVNGDDVNCAKLNAAFKGTVYQFGVKDYKVTGESIGYKKELEKLECEAINVKLKGLSGSSFSVVIHDKPTPVFLPLPGIYHIYDFLAAFYLGHELGFSTKGMIKSLKNFSPAFGRVEKLDFGYIFLIKNPAGATQVFETIAPNLKQHDRLLLALNDNIADGTDVSWIWDGDFEELSLRGAKRRGNLDSVFVSGTRAYDLAVRLKYAGFDPKSIVVQPELENALKQAKKGLKGNLFILPTYTAMLGLQKILAKSGLKKHYWEEE</sequence>
<dbReference type="InterPro" id="IPR043703">
    <property type="entry name" value="Lipid_II_synth_MurT"/>
</dbReference>
<dbReference type="GO" id="GO:0140282">
    <property type="term" value="F:carbon-nitrogen ligase activity on lipid II"/>
    <property type="evidence" value="ECO:0007669"/>
    <property type="project" value="UniProtKB-UniRule"/>
</dbReference>
<dbReference type="Pfam" id="PF08353">
    <property type="entry name" value="MurT_C"/>
    <property type="match status" value="1"/>
</dbReference>
<dbReference type="STRING" id="1797785.A3B45_01065"/>
<comment type="caution">
    <text evidence="1">Lacks conserved residue(s) required for the propagation of feature annotation.</text>
</comment>
<reference evidence="4 5" key="1">
    <citation type="journal article" date="2016" name="Nat. Commun.">
        <title>Thousands of microbial genomes shed light on interconnected biogeochemical processes in an aquifer system.</title>
        <authorList>
            <person name="Anantharaman K."/>
            <person name="Brown C.T."/>
            <person name="Hug L.A."/>
            <person name="Sharon I."/>
            <person name="Castelle C.J."/>
            <person name="Probst A.J."/>
            <person name="Thomas B.C."/>
            <person name="Singh A."/>
            <person name="Wilkins M.J."/>
            <person name="Karaoz U."/>
            <person name="Brodie E.L."/>
            <person name="Williams K.H."/>
            <person name="Hubbard S.S."/>
            <person name="Banfield J.F."/>
        </authorList>
    </citation>
    <scope>NUCLEOTIDE SEQUENCE [LARGE SCALE GENOMIC DNA]</scope>
</reference>
<keyword evidence="1" id="KW-0067">ATP-binding</keyword>
<keyword evidence="1" id="KW-0133">Cell shape</keyword>
<name>A0A1F5KT99_9BACT</name>
<comment type="pathway">
    <text evidence="1">Cell wall biogenesis; peptidoglycan biosynthesis.</text>
</comment>
<dbReference type="PANTHER" id="PTHR23135">
    <property type="entry name" value="MUR LIGASE FAMILY MEMBER"/>
    <property type="match status" value="1"/>
</dbReference>
<dbReference type="Proteomes" id="UP000178565">
    <property type="component" value="Unassembled WGS sequence"/>
</dbReference>
<comment type="caution">
    <text evidence="4">The sequence shown here is derived from an EMBL/GenBank/DDBJ whole genome shotgun (WGS) entry which is preliminary data.</text>
</comment>
<dbReference type="UniPathway" id="UPA00219"/>
<keyword evidence="1" id="KW-0961">Cell wall biogenesis/degradation</keyword>
<dbReference type="GO" id="GO:0071555">
    <property type="term" value="P:cell wall organization"/>
    <property type="evidence" value="ECO:0007669"/>
    <property type="project" value="UniProtKB-KW"/>
</dbReference>
<proteinExistence type="inferred from homology"/>